<dbReference type="PANTHER" id="PTHR43142">
    <property type="entry name" value="CARBOXYLIC ESTER HYDROLASE"/>
    <property type="match status" value="1"/>
</dbReference>
<feature type="domain" description="Carboxylesterase type B" evidence="5">
    <location>
        <begin position="5"/>
        <end position="524"/>
    </location>
</feature>
<gene>
    <name evidence="6" type="ORF">NEZAVI_LOCUS14725</name>
</gene>
<dbReference type="InterPro" id="IPR029058">
    <property type="entry name" value="AB_hydrolase_fold"/>
</dbReference>
<evidence type="ECO:0000256" key="4">
    <source>
        <dbReference type="ARBA" id="ARBA00023180"/>
    </source>
</evidence>
<dbReference type="InterPro" id="IPR002018">
    <property type="entry name" value="CarbesteraseB"/>
</dbReference>
<evidence type="ECO:0000256" key="3">
    <source>
        <dbReference type="ARBA" id="ARBA00022801"/>
    </source>
</evidence>
<dbReference type="SUPFAM" id="SSF53474">
    <property type="entry name" value="alpha/beta-Hydrolases"/>
    <property type="match status" value="1"/>
</dbReference>
<name>A0A9P0MX24_NEZVI</name>
<reference evidence="6" key="1">
    <citation type="submission" date="2022-01" db="EMBL/GenBank/DDBJ databases">
        <authorList>
            <person name="King R."/>
        </authorList>
    </citation>
    <scope>NUCLEOTIDE SEQUENCE</scope>
</reference>
<keyword evidence="4" id="KW-0325">Glycoprotein</keyword>
<keyword evidence="2" id="KW-0719">Serine esterase</keyword>
<sequence length="535" mass="60769">MVSRGGKNFIGFQGIPYAQPPVGHLRFADPVPIDPWMGVWDATYPRNPCVQWNYLENGPTEGSEDCLHLSVFTPASLKKSIYTKLFKNWKKIKYIKDKLALKNKKLLPVMVYIHGGFFEFGSGENARELGGPEYFMDESVVLVKINYRLGPLGFLSFEEKELSGNYGLKDQVLALKWVKNNIIYFGGDPRNITIFGENAGAASIHFHLLSPCSQGLFHKAIVSSGSGYSPWALAKNGKARSIALKTAHLVGCLRNTTREMVGCLRSIDAQYLVDQRRALITNYVDPVCLYIPVIDHNANRPFLPDYPSKLQPANVPVLFGINSADGLVKTGFYTKYGPFDWTSIDYHFTHYFKEILLLNPDIIGIEEEIAEIRQFYFGFDVLGEQSYFNLTNLFTDGWFFIPMIQTFKNHPNSVYLYNLDYVGDNSFADVYASTRVVNGACHNDDTIYLFNSTTNPRFSPFSPKDEHFSKTLVKAWADFARFGDPVRSQGITLGDWNNGGDYLEMGPMGFLVKKSLHQEVIRFWFRFNPMLTHYI</sequence>
<protein>
    <recommendedName>
        <fullName evidence="5">Carboxylesterase type B domain-containing protein</fullName>
    </recommendedName>
</protein>
<organism evidence="6 7">
    <name type="scientific">Nezara viridula</name>
    <name type="common">Southern green stink bug</name>
    <name type="synonym">Cimex viridulus</name>
    <dbReference type="NCBI Taxonomy" id="85310"/>
    <lineage>
        <taxon>Eukaryota</taxon>
        <taxon>Metazoa</taxon>
        <taxon>Ecdysozoa</taxon>
        <taxon>Arthropoda</taxon>
        <taxon>Hexapoda</taxon>
        <taxon>Insecta</taxon>
        <taxon>Pterygota</taxon>
        <taxon>Neoptera</taxon>
        <taxon>Paraneoptera</taxon>
        <taxon>Hemiptera</taxon>
        <taxon>Heteroptera</taxon>
        <taxon>Panheteroptera</taxon>
        <taxon>Pentatomomorpha</taxon>
        <taxon>Pentatomoidea</taxon>
        <taxon>Pentatomidae</taxon>
        <taxon>Pentatominae</taxon>
        <taxon>Nezara</taxon>
    </lineage>
</organism>
<dbReference type="Proteomes" id="UP001152798">
    <property type="component" value="Chromosome 7"/>
</dbReference>
<dbReference type="OrthoDB" id="8174896at2759"/>
<evidence type="ECO:0000256" key="1">
    <source>
        <dbReference type="ARBA" id="ARBA00005964"/>
    </source>
</evidence>
<dbReference type="EMBL" id="OV725083">
    <property type="protein sequence ID" value="CAH1406886.1"/>
    <property type="molecule type" value="Genomic_DNA"/>
</dbReference>
<evidence type="ECO:0000256" key="2">
    <source>
        <dbReference type="ARBA" id="ARBA00022487"/>
    </source>
</evidence>
<keyword evidence="7" id="KW-1185">Reference proteome</keyword>
<evidence type="ECO:0000313" key="6">
    <source>
        <dbReference type="EMBL" id="CAH1406886.1"/>
    </source>
</evidence>
<dbReference type="Gene3D" id="3.40.50.1820">
    <property type="entry name" value="alpha/beta hydrolase"/>
    <property type="match status" value="1"/>
</dbReference>
<dbReference type="AlphaFoldDB" id="A0A9P0MX24"/>
<dbReference type="GO" id="GO:0052689">
    <property type="term" value="F:carboxylic ester hydrolase activity"/>
    <property type="evidence" value="ECO:0007669"/>
    <property type="project" value="UniProtKB-KW"/>
</dbReference>
<evidence type="ECO:0000259" key="5">
    <source>
        <dbReference type="Pfam" id="PF00135"/>
    </source>
</evidence>
<proteinExistence type="inferred from homology"/>
<comment type="similarity">
    <text evidence="1">Belongs to the type-B carboxylesterase/lipase family.</text>
</comment>
<evidence type="ECO:0000313" key="7">
    <source>
        <dbReference type="Proteomes" id="UP001152798"/>
    </source>
</evidence>
<accession>A0A9P0MX24</accession>
<dbReference type="PANTHER" id="PTHR43142:SF1">
    <property type="entry name" value="CARBOXYLIC ESTER HYDROLASE"/>
    <property type="match status" value="1"/>
</dbReference>
<keyword evidence="3" id="KW-0378">Hydrolase</keyword>
<dbReference type="Pfam" id="PF00135">
    <property type="entry name" value="COesterase"/>
    <property type="match status" value="1"/>
</dbReference>